<evidence type="ECO:0000313" key="1">
    <source>
        <dbReference type="EMBL" id="KFD56849.1"/>
    </source>
</evidence>
<name>A0A085MI03_9BILA</name>
<accession>A0A085MI03</accession>
<proteinExistence type="predicted"/>
<organism evidence="1 3">
    <name type="scientific">Trichuris suis</name>
    <name type="common">pig whipworm</name>
    <dbReference type="NCBI Taxonomy" id="68888"/>
    <lineage>
        <taxon>Eukaryota</taxon>
        <taxon>Metazoa</taxon>
        <taxon>Ecdysozoa</taxon>
        <taxon>Nematoda</taxon>
        <taxon>Enoplea</taxon>
        <taxon>Dorylaimia</taxon>
        <taxon>Trichinellida</taxon>
        <taxon>Trichuridae</taxon>
        <taxon>Trichuris</taxon>
    </lineage>
</organism>
<dbReference type="InterPro" id="IPR001888">
    <property type="entry name" value="Transposase_1"/>
</dbReference>
<evidence type="ECO:0000313" key="3">
    <source>
        <dbReference type="Proteomes" id="UP000030764"/>
    </source>
</evidence>
<dbReference type="Pfam" id="PF01359">
    <property type="entry name" value="Transposase_1"/>
    <property type="match status" value="1"/>
</dbReference>
<gene>
    <name evidence="1" type="ORF">M513_02106</name>
    <name evidence="2" type="ORF">M514_02106</name>
</gene>
<dbReference type="EMBL" id="KL367487">
    <property type="protein sequence ID" value="KFD70585.1"/>
    <property type="molecule type" value="Genomic_DNA"/>
</dbReference>
<dbReference type="EMBL" id="KL363191">
    <property type="protein sequence ID" value="KFD56849.1"/>
    <property type="molecule type" value="Genomic_DNA"/>
</dbReference>
<dbReference type="Gene3D" id="3.30.420.10">
    <property type="entry name" value="Ribonuclease H-like superfamily/Ribonuclease H"/>
    <property type="match status" value="1"/>
</dbReference>
<evidence type="ECO:0000313" key="2">
    <source>
        <dbReference type="EMBL" id="KFD70585.1"/>
    </source>
</evidence>
<dbReference type="Proteomes" id="UP000030758">
    <property type="component" value="Unassembled WGS sequence"/>
</dbReference>
<reference evidence="1 3" key="1">
    <citation type="journal article" date="2014" name="Nat. Genet.">
        <title>Genome and transcriptome of the porcine whipworm Trichuris suis.</title>
        <authorList>
            <person name="Jex A.R."/>
            <person name="Nejsum P."/>
            <person name="Schwarz E.M."/>
            <person name="Hu L."/>
            <person name="Young N.D."/>
            <person name="Hall R.S."/>
            <person name="Korhonen P.K."/>
            <person name="Liao S."/>
            <person name="Thamsborg S."/>
            <person name="Xia J."/>
            <person name="Xu P."/>
            <person name="Wang S."/>
            <person name="Scheerlinck J.P."/>
            <person name="Hofmann A."/>
            <person name="Sternberg P.W."/>
            <person name="Wang J."/>
            <person name="Gasser R.B."/>
        </authorList>
    </citation>
    <scope>NUCLEOTIDE SEQUENCE [LARGE SCALE GENOMIC DNA]</scope>
    <source>
        <strain evidence="2">DCEP-RM93F</strain>
        <strain evidence="1">DCEP-RM93M</strain>
    </source>
</reference>
<dbReference type="GO" id="GO:0003676">
    <property type="term" value="F:nucleic acid binding"/>
    <property type="evidence" value="ECO:0007669"/>
    <property type="project" value="InterPro"/>
</dbReference>
<sequence length="76" mass="8850">MDHFMPRDESWVLCDTPKQTRHWLRSGPAAPTKAKADGHQEKRLLCVRLNVRSTEHWEVVPEGRTIRAEVYANQLV</sequence>
<protein>
    <submittedName>
        <fullName evidence="1">Uncharacterized protein</fullName>
    </submittedName>
</protein>
<dbReference type="InterPro" id="IPR036397">
    <property type="entry name" value="RNaseH_sf"/>
</dbReference>
<keyword evidence="3" id="KW-1185">Reference proteome</keyword>
<dbReference type="AlphaFoldDB" id="A0A085MI03"/>
<dbReference type="Proteomes" id="UP000030764">
    <property type="component" value="Unassembled WGS sequence"/>
</dbReference>